<evidence type="ECO:0000313" key="3">
    <source>
        <dbReference type="Proteomes" id="UP000250462"/>
    </source>
</evidence>
<protein>
    <submittedName>
        <fullName evidence="2">Uncharacterized protein</fullName>
    </submittedName>
</protein>
<accession>A0A329QM37</accession>
<dbReference type="EMBL" id="QMIG01000015">
    <property type="protein sequence ID" value="RAW12492.1"/>
    <property type="molecule type" value="Genomic_DNA"/>
</dbReference>
<feature type="region of interest" description="Disordered" evidence="1">
    <location>
        <begin position="72"/>
        <end position="106"/>
    </location>
</feature>
<gene>
    <name evidence="2" type="ORF">DPM12_13910</name>
</gene>
<dbReference type="Proteomes" id="UP000250462">
    <property type="component" value="Unassembled WGS sequence"/>
</dbReference>
<sequence length="122" mass="13444">MLRLDGEVSLDWEDGAPEAECSLVWSVSPDRLYLRTPVSADRFDRVDDPTQLFHVDPRTGTVVELAWRGPSDEVDGSVAERPTRPGRGVGTSTGTTPRCTTCRPLSSTPWRAHSRVNYASNS</sequence>
<feature type="compositionally biased region" description="Low complexity" evidence="1">
    <location>
        <begin position="90"/>
        <end position="106"/>
    </location>
</feature>
<proteinExistence type="predicted"/>
<evidence type="ECO:0000313" key="2">
    <source>
        <dbReference type="EMBL" id="RAW12492.1"/>
    </source>
</evidence>
<evidence type="ECO:0000256" key="1">
    <source>
        <dbReference type="SAM" id="MobiDB-lite"/>
    </source>
</evidence>
<organism evidence="2 3">
    <name type="scientific">Phytoactinopolyspora halophila</name>
    <dbReference type="NCBI Taxonomy" id="1981511"/>
    <lineage>
        <taxon>Bacteria</taxon>
        <taxon>Bacillati</taxon>
        <taxon>Actinomycetota</taxon>
        <taxon>Actinomycetes</taxon>
        <taxon>Jiangellales</taxon>
        <taxon>Jiangellaceae</taxon>
        <taxon>Phytoactinopolyspora</taxon>
    </lineage>
</organism>
<dbReference type="AlphaFoldDB" id="A0A329QM37"/>
<reference evidence="2 3" key="1">
    <citation type="submission" date="2018-06" db="EMBL/GenBank/DDBJ databases">
        <title>Phytoactinopolyspora halophila sp. nov., a novel halophilic actinomycete isolated from a saline soil in China.</title>
        <authorList>
            <person name="Tang S.-K."/>
        </authorList>
    </citation>
    <scope>NUCLEOTIDE SEQUENCE [LARGE SCALE GENOMIC DNA]</scope>
    <source>
        <strain evidence="2 3">YIM 96934</strain>
    </source>
</reference>
<name>A0A329QM37_9ACTN</name>
<keyword evidence="3" id="KW-1185">Reference proteome</keyword>
<comment type="caution">
    <text evidence="2">The sequence shown here is derived from an EMBL/GenBank/DDBJ whole genome shotgun (WGS) entry which is preliminary data.</text>
</comment>